<comment type="caution">
    <text evidence="2">The sequence shown here is derived from an EMBL/GenBank/DDBJ whole genome shotgun (WGS) entry which is preliminary data.</text>
</comment>
<evidence type="ECO:0000313" key="2">
    <source>
        <dbReference type="EMBL" id="KAG5605490.1"/>
    </source>
</evidence>
<dbReference type="Proteomes" id="UP000824120">
    <property type="component" value="Chromosome 5"/>
</dbReference>
<evidence type="ECO:0000256" key="1">
    <source>
        <dbReference type="SAM" id="MobiDB-lite"/>
    </source>
</evidence>
<evidence type="ECO:0000313" key="3">
    <source>
        <dbReference type="Proteomes" id="UP000824120"/>
    </source>
</evidence>
<accession>A0A9J5YYK4</accession>
<dbReference type="AlphaFoldDB" id="A0A9J5YYK4"/>
<reference evidence="2 3" key="1">
    <citation type="submission" date="2020-09" db="EMBL/GenBank/DDBJ databases">
        <title>De no assembly of potato wild relative species, Solanum commersonii.</title>
        <authorList>
            <person name="Cho K."/>
        </authorList>
    </citation>
    <scope>NUCLEOTIDE SEQUENCE [LARGE SCALE GENOMIC DNA]</scope>
    <source>
        <strain evidence="2">LZ3.2</strain>
        <tissue evidence="2">Leaf</tissue>
    </source>
</reference>
<name>A0A9J5YYK4_SOLCO</name>
<dbReference type="EMBL" id="JACXVP010000005">
    <property type="protein sequence ID" value="KAG5605490.1"/>
    <property type="molecule type" value="Genomic_DNA"/>
</dbReference>
<feature type="compositionally biased region" description="Basic and acidic residues" evidence="1">
    <location>
        <begin position="107"/>
        <end position="117"/>
    </location>
</feature>
<protein>
    <submittedName>
        <fullName evidence="2">Uncharacterized protein</fullName>
    </submittedName>
</protein>
<gene>
    <name evidence="2" type="ORF">H5410_026982</name>
</gene>
<proteinExistence type="predicted"/>
<organism evidence="2 3">
    <name type="scientific">Solanum commersonii</name>
    <name type="common">Commerson's wild potato</name>
    <name type="synonym">Commerson's nightshade</name>
    <dbReference type="NCBI Taxonomy" id="4109"/>
    <lineage>
        <taxon>Eukaryota</taxon>
        <taxon>Viridiplantae</taxon>
        <taxon>Streptophyta</taxon>
        <taxon>Embryophyta</taxon>
        <taxon>Tracheophyta</taxon>
        <taxon>Spermatophyta</taxon>
        <taxon>Magnoliopsida</taxon>
        <taxon>eudicotyledons</taxon>
        <taxon>Gunneridae</taxon>
        <taxon>Pentapetalae</taxon>
        <taxon>asterids</taxon>
        <taxon>lamiids</taxon>
        <taxon>Solanales</taxon>
        <taxon>Solanaceae</taxon>
        <taxon>Solanoideae</taxon>
        <taxon>Solaneae</taxon>
        <taxon>Solanum</taxon>
    </lineage>
</organism>
<feature type="region of interest" description="Disordered" evidence="1">
    <location>
        <begin position="99"/>
        <end position="155"/>
    </location>
</feature>
<keyword evidence="3" id="KW-1185">Reference proteome</keyword>
<sequence length="303" mass="35350">MANFEHNVMVALYWGGEIINEMNGFRYIECVRMIISMYTSMKYVELVELLHEKMGTTSEKYSNGYFGKISLFDSSQPHYAEPIAQPLFQQLLMRDQRSFGEGSSSQRHVDNSPREYEDRENEINVDPYSDVNAEISEESSEENEPSKDDGESEYDEDINDARDFSQIDIDVSDVQNHDVPYFRTLANEEDVFMSTCESEMEYCSVWSEDATKDLKKGINFVSEHFTIENYVATYFGSFSPIGHEAYWPSPNFRMESNEFYRRLNRSRTTRIPNEMDRGAAVYERACGLCRQTGHDRRRCPDRN</sequence>